<evidence type="ECO:0000256" key="5">
    <source>
        <dbReference type="ARBA" id="ARBA00022801"/>
    </source>
</evidence>
<dbReference type="InterPro" id="IPR012337">
    <property type="entry name" value="RNaseH-like_sf"/>
</dbReference>
<sequence length="95" mass="10443">IRHSTGIPHSPTGQAIVERAHATLKTLLQKQKGGDLVPAERLAKALYVLNHLRLTEGRESPPIVIHHTSLKSGLMATPPVRVQYKDLETGQWKGP</sequence>
<accession>A0A7K6Z9L8</accession>
<dbReference type="GO" id="GO:0016787">
    <property type="term" value="F:hydrolase activity"/>
    <property type="evidence" value="ECO:0007669"/>
    <property type="project" value="UniProtKB-KW"/>
</dbReference>
<keyword evidence="1" id="KW-0808">Transferase</keyword>
<evidence type="ECO:0000313" key="8">
    <source>
        <dbReference type="EMBL" id="NWX80513.1"/>
    </source>
</evidence>
<proteinExistence type="predicted"/>
<feature type="non-terminal residue" evidence="8">
    <location>
        <position position="95"/>
    </location>
</feature>
<dbReference type="GO" id="GO:0035613">
    <property type="term" value="F:RNA stem-loop binding"/>
    <property type="evidence" value="ECO:0007669"/>
    <property type="project" value="TreeGrafter"/>
</dbReference>
<dbReference type="PANTHER" id="PTHR41694:SF3">
    <property type="entry name" value="RNA-DIRECTED DNA POLYMERASE-RELATED"/>
    <property type="match status" value="1"/>
</dbReference>
<keyword evidence="5" id="KW-0378">Hydrolase</keyword>
<keyword evidence="6" id="KW-0695">RNA-directed DNA polymerase</keyword>
<dbReference type="InterPro" id="IPR036397">
    <property type="entry name" value="RNaseH_sf"/>
</dbReference>
<dbReference type="Proteomes" id="UP000536033">
    <property type="component" value="Unassembled WGS sequence"/>
</dbReference>
<feature type="domain" description="Integrase catalytic" evidence="7">
    <location>
        <begin position="1"/>
        <end position="70"/>
    </location>
</feature>
<dbReference type="EMBL" id="VZSD01027668">
    <property type="protein sequence ID" value="NWX80513.1"/>
    <property type="molecule type" value="Genomic_DNA"/>
</dbReference>
<evidence type="ECO:0000256" key="3">
    <source>
        <dbReference type="ARBA" id="ARBA00022722"/>
    </source>
</evidence>
<gene>
    <name evidence="8" type="primary">Ervk19_0</name>
    <name evidence="8" type="ORF">ALCTOR_R14803</name>
</gene>
<protein>
    <submittedName>
        <fullName evidence="8">POK19 protein</fullName>
    </submittedName>
</protein>
<keyword evidence="3" id="KW-0540">Nuclease</keyword>
<evidence type="ECO:0000256" key="6">
    <source>
        <dbReference type="ARBA" id="ARBA00022918"/>
    </source>
</evidence>
<reference evidence="8 9" key="1">
    <citation type="submission" date="2019-09" db="EMBL/GenBank/DDBJ databases">
        <title>Bird 10,000 Genomes (B10K) Project - Family phase.</title>
        <authorList>
            <person name="Zhang G."/>
        </authorList>
    </citation>
    <scope>NUCLEOTIDE SEQUENCE [LARGE SCALE GENOMIC DNA]</scope>
    <source>
        <strain evidence="8">OUT-0003</strain>
        <tissue evidence="8">Muscle</tissue>
    </source>
</reference>
<dbReference type="AlphaFoldDB" id="A0A7K6Z9L8"/>
<keyword evidence="4" id="KW-0255">Endonuclease</keyword>
<keyword evidence="2" id="KW-0548">Nucleotidyltransferase</keyword>
<dbReference type="PROSITE" id="PS50994">
    <property type="entry name" value="INTEGRASE"/>
    <property type="match status" value="1"/>
</dbReference>
<name>A0A7K6Z9L8_ALCTO</name>
<comment type="caution">
    <text evidence="8">The sequence shown here is derived from an EMBL/GenBank/DDBJ whole genome shotgun (WGS) entry which is preliminary data.</text>
</comment>
<evidence type="ECO:0000256" key="4">
    <source>
        <dbReference type="ARBA" id="ARBA00022759"/>
    </source>
</evidence>
<keyword evidence="9" id="KW-1185">Reference proteome</keyword>
<evidence type="ECO:0000256" key="1">
    <source>
        <dbReference type="ARBA" id="ARBA00022679"/>
    </source>
</evidence>
<dbReference type="SUPFAM" id="SSF53098">
    <property type="entry name" value="Ribonuclease H-like"/>
    <property type="match status" value="1"/>
</dbReference>
<organism evidence="8 9">
    <name type="scientific">Alca torda</name>
    <name type="common">Razorbill</name>
    <dbReference type="NCBI Taxonomy" id="28689"/>
    <lineage>
        <taxon>Eukaryota</taxon>
        <taxon>Metazoa</taxon>
        <taxon>Chordata</taxon>
        <taxon>Craniata</taxon>
        <taxon>Vertebrata</taxon>
        <taxon>Euteleostomi</taxon>
        <taxon>Archelosauria</taxon>
        <taxon>Archosauria</taxon>
        <taxon>Dinosauria</taxon>
        <taxon>Saurischia</taxon>
        <taxon>Theropoda</taxon>
        <taxon>Coelurosauria</taxon>
        <taxon>Aves</taxon>
        <taxon>Neognathae</taxon>
        <taxon>Neoaves</taxon>
        <taxon>Charadriiformes</taxon>
        <taxon>Alcidae</taxon>
        <taxon>Alca</taxon>
    </lineage>
</organism>
<evidence type="ECO:0000256" key="2">
    <source>
        <dbReference type="ARBA" id="ARBA00022695"/>
    </source>
</evidence>
<evidence type="ECO:0000259" key="7">
    <source>
        <dbReference type="PROSITE" id="PS50994"/>
    </source>
</evidence>
<dbReference type="GO" id="GO:0004519">
    <property type="term" value="F:endonuclease activity"/>
    <property type="evidence" value="ECO:0007669"/>
    <property type="project" value="UniProtKB-KW"/>
</dbReference>
<dbReference type="PANTHER" id="PTHR41694">
    <property type="entry name" value="ENDOGENOUS RETROVIRUS GROUP K MEMBER POL PROTEIN"/>
    <property type="match status" value="1"/>
</dbReference>
<dbReference type="Gene3D" id="3.30.420.10">
    <property type="entry name" value="Ribonuclease H-like superfamily/Ribonuclease H"/>
    <property type="match status" value="1"/>
</dbReference>
<dbReference type="GO" id="GO:0003964">
    <property type="term" value="F:RNA-directed DNA polymerase activity"/>
    <property type="evidence" value="ECO:0007669"/>
    <property type="project" value="UniProtKB-KW"/>
</dbReference>
<dbReference type="InterPro" id="IPR001584">
    <property type="entry name" value="Integrase_cat-core"/>
</dbReference>
<evidence type="ECO:0000313" key="9">
    <source>
        <dbReference type="Proteomes" id="UP000536033"/>
    </source>
</evidence>
<dbReference type="GO" id="GO:0015074">
    <property type="term" value="P:DNA integration"/>
    <property type="evidence" value="ECO:0007669"/>
    <property type="project" value="InterPro"/>
</dbReference>
<feature type="non-terminal residue" evidence="8">
    <location>
        <position position="1"/>
    </location>
</feature>